<keyword evidence="5" id="KW-0547">Nucleotide-binding</keyword>
<dbReference type="SUPFAM" id="SSF52172">
    <property type="entry name" value="CheY-like"/>
    <property type="match status" value="1"/>
</dbReference>
<evidence type="ECO:0000259" key="15">
    <source>
        <dbReference type="PROSITE" id="PS50109"/>
    </source>
</evidence>
<dbReference type="Pfam" id="PF07495">
    <property type="entry name" value="Y_Y_Y"/>
    <property type="match status" value="1"/>
</dbReference>
<keyword evidence="4" id="KW-0808">Transferase</keyword>
<dbReference type="Gene3D" id="2.60.40.10">
    <property type="entry name" value="Immunoglobulins"/>
    <property type="match status" value="1"/>
</dbReference>
<dbReference type="Gene3D" id="1.10.10.60">
    <property type="entry name" value="Homeodomain-like"/>
    <property type="match status" value="2"/>
</dbReference>
<evidence type="ECO:0000259" key="14">
    <source>
        <dbReference type="PROSITE" id="PS01124"/>
    </source>
</evidence>
<evidence type="ECO:0000256" key="13">
    <source>
        <dbReference type="SAM" id="Phobius"/>
    </source>
</evidence>
<dbReference type="GO" id="GO:0003700">
    <property type="term" value="F:DNA-binding transcription factor activity"/>
    <property type="evidence" value="ECO:0007669"/>
    <property type="project" value="InterPro"/>
</dbReference>
<dbReference type="PANTHER" id="PTHR43547">
    <property type="entry name" value="TWO-COMPONENT HISTIDINE KINASE"/>
    <property type="match status" value="1"/>
</dbReference>
<dbReference type="Pfam" id="PF00512">
    <property type="entry name" value="HisKA"/>
    <property type="match status" value="1"/>
</dbReference>
<dbReference type="STRING" id="1048983.EL17_00495"/>
<dbReference type="GO" id="GO:0000155">
    <property type="term" value="F:phosphorelay sensor kinase activity"/>
    <property type="evidence" value="ECO:0007669"/>
    <property type="project" value="InterPro"/>
</dbReference>
<keyword evidence="13" id="KW-0812">Transmembrane</keyword>
<dbReference type="GO" id="GO:0043565">
    <property type="term" value="F:sequence-specific DNA binding"/>
    <property type="evidence" value="ECO:0007669"/>
    <property type="project" value="InterPro"/>
</dbReference>
<dbReference type="InterPro" id="IPR005467">
    <property type="entry name" value="His_kinase_dom"/>
</dbReference>
<protein>
    <recommendedName>
        <fullName evidence="2">histidine kinase</fullName>
        <ecNumber evidence="2">2.7.13.3</ecNumber>
    </recommendedName>
</protein>
<dbReference type="CDD" id="cd00082">
    <property type="entry name" value="HisKA"/>
    <property type="match status" value="1"/>
</dbReference>
<name>A0A074L073_9BACT</name>
<dbReference type="InterPro" id="IPR013783">
    <property type="entry name" value="Ig-like_fold"/>
</dbReference>
<dbReference type="Proteomes" id="UP000027821">
    <property type="component" value="Unassembled WGS sequence"/>
</dbReference>
<dbReference type="PANTHER" id="PTHR43547:SF2">
    <property type="entry name" value="HYBRID SIGNAL TRANSDUCTION HISTIDINE KINASE C"/>
    <property type="match status" value="1"/>
</dbReference>
<proteinExistence type="predicted"/>
<evidence type="ECO:0000256" key="2">
    <source>
        <dbReference type="ARBA" id="ARBA00012438"/>
    </source>
</evidence>
<dbReference type="SMART" id="SM00342">
    <property type="entry name" value="HTH_ARAC"/>
    <property type="match status" value="1"/>
</dbReference>
<reference evidence="17 18" key="1">
    <citation type="submission" date="2014-04" db="EMBL/GenBank/DDBJ databases">
        <title>Characterization and application of a salt tolerant electro-active bacterium.</title>
        <authorList>
            <person name="Yang L."/>
            <person name="Wei S."/>
            <person name="Tay Q.X.M."/>
        </authorList>
    </citation>
    <scope>NUCLEOTIDE SEQUENCE [LARGE SCALE GENOMIC DNA]</scope>
    <source>
        <strain evidence="17 18">LY1</strain>
    </source>
</reference>
<dbReference type="Pfam" id="PF02518">
    <property type="entry name" value="HATPase_c"/>
    <property type="match status" value="1"/>
</dbReference>
<keyword evidence="9" id="KW-0805">Transcription regulation</keyword>
<evidence type="ECO:0000256" key="1">
    <source>
        <dbReference type="ARBA" id="ARBA00000085"/>
    </source>
</evidence>
<dbReference type="InterPro" id="IPR009057">
    <property type="entry name" value="Homeodomain-like_sf"/>
</dbReference>
<gene>
    <name evidence="17" type="ORF">EL17_00495</name>
</gene>
<dbReference type="PROSITE" id="PS01124">
    <property type="entry name" value="HTH_ARAC_FAMILY_2"/>
    <property type="match status" value="1"/>
</dbReference>
<dbReference type="Pfam" id="PF12833">
    <property type="entry name" value="HTH_18"/>
    <property type="match status" value="1"/>
</dbReference>
<evidence type="ECO:0000256" key="8">
    <source>
        <dbReference type="ARBA" id="ARBA00023012"/>
    </source>
</evidence>
<feature type="modified residue" description="4-aspartylphosphate" evidence="12">
    <location>
        <position position="1142"/>
    </location>
</feature>
<feature type="domain" description="Histidine kinase" evidence="15">
    <location>
        <begin position="837"/>
        <end position="1053"/>
    </location>
</feature>
<dbReference type="InterPro" id="IPR011123">
    <property type="entry name" value="Y_Y_Y"/>
</dbReference>
<dbReference type="InterPro" id="IPR003661">
    <property type="entry name" value="HisK_dim/P_dom"/>
</dbReference>
<organism evidence="17 18">
    <name type="scientific">Anditalea andensis</name>
    <dbReference type="NCBI Taxonomy" id="1048983"/>
    <lineage>
        <taxon>Bacteria</taxon>
        <taxon>Pseudomonadati</taxon>
        <taxon>Bacteroidota</taxon>
        <taxon>Cytophagia</taxon>
        <taxon>Cytophagales</taxon>
        <taxon>Cytophagaceae</taxon>
        <taxon>Anditalea</taxon>
    </lineage>
</organism>
<dbReference type="PROSITE" id="PS50109">
    <property type="entry name" value="HIS_KIN"/>
    <property type="match status" value="1"/>
</dbReference>
<evidence type="ECO:0000256" key="11">
    <source>
        <dbReference type="ARBA" id="ARBA00023163"/>
    </source>
</evidence>
<dbReference type="InterPro" id="IPR018060">
    <property type="entry name" value="HTH_AraC"/>
</dbReference>
<keyword evidence="3 12" id="KW-0597">Phosphoprotein</keyword>
<dbReference type="SMART" id="SM00387">
    <property type="entry name" value="HATPase_c"/>
    <property type="match status" value="1"/>
</dbReference>
<dbReference type="PROSITE" id="PS00041">
    <property type="entry name" value="HTH_ARAC_FAMILY_1"/>
    <property type="match status" value="1"/>
</dbReference>
<comment type="caution">
    <text evidence="17">The sequence shown here is derived from an EMBL/GenBank/DDBJ whole genome shotgun (WGS) entry which is preliminary data.</text>
</comment>
<dbReference type="SUPFAM" id="SSF101898">
    <property type="entry name" value="NHL repeat"/>
    <property type="match status" value="1"/>
</dbReference>
<keyword evidence="8" id="KW-0902">Two-component regulatory system</keyword>
<dbReference type="SUPFAM" id="SSF63829">
    <property type="entry name" value="Calcium-dependent phosphotriesterase"/>
    <property type="match status" value="1"/>
</dbReference>
<dbReference type="eggNOG" id="COG0745">
    <property type="taxonomic scope" value="Bacteria"/>
</dbReference>
<dbReference type="FunFam" id="3.30.565.10:FF:000037">
    <property type="entry name" value="Hybrid sensor histidine kinase/response regulator"/>
    <property type="match status" value="1"/>
</dbReference>
<keyword evidence="7" id="KW-0067">ATP-binding</keyword>
<feature type="transmembrane region" description="Helical" evidence="13">
    <location>
        <begin position="783"/>
        <end position="802"/>
    </location>
</feature>
<dbReference type="FunFam" id="3.40.50.2300:FF:000138">
    <property type="entry name" value="Two-component system sensor histidine kinase/response regulator"/>
    <property type="match status" value="1"/>
</dbReference>
<dbReference type="InterPro" id="IPR036097">
    <property type="entry name" value="HisK_dim/P_sf"/>
</dbReference>
<dbReference type="SMART" id="SM00448">
    <property type="entry name" value="REC"/>
    <property type="match status" value="1"/>
</dbReference>
<dbReference type="eggNOG" id="COG2205">
    <property type="taxonomic scope" value="Bacteria"/>
</dbReference>
<evidence type="ECO:0000256" key="6">
    <source>
        <dbReference type="ARBA" id="ARBA00022777"/>
    </source>
</evidence>
<dbReference type="InterPro" id="IPR001789">
    <property type="entry name" value="Sig_transdc_resp-reg_receiver"/>
</dbReference>
<evidence type="ECO:0000259" key="16">
    <source>
        <dbReference type="PROSITE" id="PS50110"/>
    </source>
</evidence>
<evidence type="ECO:0000256" key="10">
    <source>
        <dbReference type="ARBA" id="ARBA00023125"/>
    </source>
</evidence>
<dbReference type="SUPFAM" id="SSF46689">
    <property type="entry name" value="Homeodomain-like"/>
    <property type="match status" value="1"/>
</dbReference>
<evidence type="ECO:0000256" key="12">
    <source>
        <dbReference type="PROSITE-ProRule" id="PRU00169"/>
    </source>
</evidence>
<keyword evidence="10" id="KW-0238">DNA-binding</keyword>
<evidence type="ECO:0000256" key="5">
    <source>
        <dbReference type="ARBA" id="ARBA00022741"/>
    </source>
</evidence>
<dbReference type="Gene3D" id="3.30.565.10">
    <property type="entry name" value="Histidine kinase-like ATPase, C-terminal domain"/>
    <property type="match status" value="1"/>
</dbReference>
<keyword evidence="13" id="KW-1133">Transmembrane helix</keyword>
<dbReference type="PRINTS" id="PR00344">
    <property type="entry name" value="BCTRLSENSOR"/>
</dbReference>
<dbReference type="eggNOG" id="COG3292">
    <property type="taxonomic scope" value="Bacteria"/>
</dbReference>
<dbReference type="Gene3D" id="2.130.10.10">
    <property type="entry name" value="YVTN repeat-like/Quinoprotein amine dehydrogenase"/>
    <property type="match status" value="2"/>
</dbReference>
<dbReference type="GO" id="GO:0005524">
    <property type="term" value="F:ATP binding"/>
    <property type="evidence" value="ECO:0007669"/>
    <property type="project" value="UniProtKB-KW"/>
</dbReference>
<evidence type="ECO:0000256" key="4">
    <source>
        <dbReference type="ARBA" id="ARBA00022679"/>
    </source>
</evidence>
<comment type="catalytic activity">
    <reaction evidence="1">
        <text>ATP + protein L-histidine = ADP + protein N-phospho-L-histidine.</text>
        <dbReference type="EC" id="2.7.13.3"/>
    </reaction>
</comment>
<keyword evidence="11" id="KW-0804">Transcription</keyword>
<evidence type="ECO:0000313" key="17">
    <source>
        <dbReference type="EMBL" id="KEO75606.1"/>
    </source>
</evidence>
<dbReference type="InterPro" id="IPR015943">
    <property type="entry name" value="WD40/YVTN_repeat-like_dom_sf"/>
</dbReference>
<dbReference type="InterPro" id="IPR004358">
    <property type="entry name" value="Sig_transdc_His_kin-like_C"/>
</dbReference>
<dbReference type="EMBL" id="JMIH01000010">
    <property type="protein sequence ID" value="KEO75606.1"/>
    <property type="molecule type" value="Genomic_DNA"/>
</dbReference>
<keyword evidence="13" id="KW-0472">Membrane</keyword>
<feature type="domain" description="HTH araC/xylS-type" evidence="14">
    <location>
        <begin position="1242"/>
        <end position="1341"/>
    </location>
</feature>
<evidence type="ECO:0000313" key="18">
    <source>
        <dbReference type="Proteomes" id="UP000027821"/>
    </source>
</evidence>
<dbReference type="InterPro" id="IPR003594">
    <property type="entry name" value="HATPase_dom"/>
</dbReference>
<evidence type="ECO:0000256" key="7">
    <source>
        <dbReference type="ARBA" id="ARBA00022840"/>
    </source>
</evidence>
<dbReference type="Gene3D" id="1.10.287.130">
    <property type="match status" value="1"/>
</dbReference>
<dbReference type="InterPro" id="IPR011110">
    <property type="entry name" value="Reg_prop"/>
</dbReference>
<dbReference type="PROSITE" id="PS50110">
    <property type="entry name" value="RESPONSE_REGULATORY"/>
    <property type="match status" value="1"/>
</dbReference>
<dbReference type="InterPro" id="IPR018062">
    <property type="entry name" value="HTH_AraC-typ_CS"/>
</dbReference>
<dbReference type="Pfam" id="PF07494">
    <property type="entry name" value="Reg_prop"/>
    <property type="match status" value="2"/>
</dbReference>
<keyword evidence="6" id="KW-0418">Kinase</keyword>
<evidence type="ECO:0000256" key="9">
    <source>
        <dbReference type="ARBA" id="ARBA00023015"/>
    </source>
</evidence>
<accession>A0A074L073</accession>
<dbReference type="SMART" id="SM00388">
    <property type="entry name" value="HisKA"/>
    <property type="match status" value="1"/>
</dbReference>
<dbReference type="SUPFAM" id="SSF55874">
    <property type="entry name" value="ATPase domain of HSP90 chaperone/DNA topoisomerase II/histidine kinase"/>
    <property type="match status" value="1"/>
</dbReference>
<keyword evidence="18" id="KW-1185">Reference proteome</keyword>
<evidence type="ECO:0000256" key="3">
    <source>
        <dbReference type="ARBA" id="ARBA00022553"/>
    </source>
</evidence>
<dbReference type="InterPro" id="IPR036890">
    <property type="entry name" value="HATPase_C_sf"/>
</dbReference>
<dbReference type="Pfam" id="PF00072">
    <property type="entry name" value="Response_reg"/>
    <property type="match status" value="1"/>
</dbReference>
<sequence length="1356" mass="153854">MLFYSNAVLAQNQLSGKTSKTWNFEHIGIQEGLSQGSVLSLLQDHHGFVWIGTRDGLNRYDGINFTIFRHRVNDATTISGNIINDIKEDASGNIWVVTENGVSKLDKDSGIFYNYELDRRDYENGTFNVLWVDENQKVWAGNNYGLFYIEDNKLTQHSNLDIRHITAITSDESGKLWIGTSNFKIFQVDVQNHHAGELEINGPGKTYHARVESILVEPNGSFWIGSYGEGLFYFNAKGNLVQQYGASEPQLQKRLTNNNIRALAKDKKNRLWVGTFDGLQLIDNFDIVQTAIYQKNNPKGLTHSSIRALMVDKKGSVWIGAYIGGINLFDEEYDKFNHQNHIPNDPNSLSYSVVGSFIEDKKGNIIIGTERGGINMFDYQSEKHVPIGDQRLTVKSLLLDSHNQLWAGVFRKGLNLVNLQTKTLERFPKADDVNFGFLHTAIINCMIEDPSGGIWINTDSGGGLHFFDTEKRKFLSFPGQEAIHQIIKNVPVKSMFLSKNGTLVLATKGNGVILFDPKTEEIKQFKQFEVGNDTLFIDEFNHVMEDSKGDFYLSTNGSGILILNPLTHKAKHIHSGDGLSNNIVYGAMEDHHKNVWILTISGITKIKASGIFKNYTIASGFPLEEMNEGAFMIAKNGDFVIGGNNGYVRFDPIALKDNEYIPPVRFTDLLVLNKKVLPGDDTNILSRNLHESTSITLSYYQNILTFEFAALNYIRSETNQYAYMLEGFDEDWVYGNNRNHVTYTSLPRGNYLFKVKASNNDGIWNEVPLEMSVVVLPPPWRTWWAMGIYGMLVILGFFVIRYNAVKSTQLKHVLKIEQLEKTKLKDDHDLKLRYFIDVSHEFRTPLTLIIAPLEDLLRKIKGEENKWLKRPLKILHFNAKRLQHLIDQILEIREIETGHHQLNLQPVFLASLLQDIIDSFNMLADQKKIKLSLYLHHVPETVLLLDPDKVQKILFNLLSNAFKFTDQGGEIAVSVKIINEKYKITVRDTGKGIQTEDLHKIFDRFYKKGKDNHSAGIGLSLTQLLVAIHGGSIYVESEPDKGTVFTMVFPFDTADGENLEIQETKFTKPVPLEYYDVITEKSKNDKETLDSGTKILVVDDNQELRLYLKEQLGEFYKVVTAKNGESGLNKAKKIGPALIISDVMMPKMDGYEFCHAIKSTKELSHIPIILLTAKNSQMNKMEGLELGADDYISKPFQILELMARIQNLIQNRKLLHDKYKNLGISTEYLINGSNSYDEKLLNRLYTILQDNLDQPNLTVEAIGDQLGLSRVHLFRKIKALTGMSPSDLIKDYRIKQACIRLETGNFKIAEVATEVGFQDVQYFSKVFKKEKGLSPSDYMKSSMTLTVKQGELIDPA</sequence>
<dbReference type="EC" id="2.7.13.3" evidence="2"/>
<dbReference type="InterPro" id="IPR011006">
    <property type="entry name" value="CheY-like_superfamily"/>
</dbReference>
<feature type="domain" description="Response regulatory" evidence="16">
    <location>
        <begin position="1094"/>
        <end position="1209"/>
    </location>
</feature>
<dbReference type="Gene3D" id="3.40.50.2300">
    <property type="match status" value="1"/>
</dbReference>
<dbReference type="FunFam" id="2.60.40.10:FF:000791">
    <property type="entry name" value="Two-component system sensor histidine kinase/response regulator"/>
    <property type="match status" value="1"/>
</dbReference>
<dbReference type="SUPFAM" id="SSF47384">
    <property type="entry name" value="Homodimeric domain of signal transducing histidine kinase"/>
    <property type="match status" value="1"/>
</dbReference>